<accession>A0A8S3U930</accession>
<name>A0A8S3U930_MYTED</name>
<dbReference type="PROSITE" id="PS50119">
    <property type="entry name" value="ZF_BBOX"/>
    <property type="match status" value="1"/>
</dbReference>
<proteinExistence type="predicted"/>
<dbReference type="SUPFAM" id="SSF57845">
    <property type="entry name" value="B-box zinc-binding domain"/>
    <property type="match status" value="1"/>
</dbReference>
<dbReference type="Proteomes" id="UP000683360">
    <property type="component" value="Unassembled WGS sequence"/>
</dbReference>
<reference evidence="3" key="1">
    <citation type="submission" date="2021-03" db="EMBL/GenBank/DDBJ databases">
        <authorList>
            <person name="Bekaert M."/>
        </authorList>
    </citation>
    <scope>NUCLEOTIDE SEQUENCE</scope>
</reference>
<evidence type="ECO:0000313" key="3">
    <source>
        <dbReference type="EMBL" id="CAG2242252.1"/>
    </source>
</evidence>
<feature type="domain" description="B box-type" evidence="2">
    <location>
        <begin position="15"/>
        <end position="51"/>
    </location>
</feature>
<comment type="caution">
    <text evidence="3">The sequence shown here is derived from an EMBL/GenBank/DDBJ whole genome shotgun (WGS) entry which is preliminary data.</text>
</comment>
<dbReference type="GO" id="GO:0008270">
    <property type="term" value="F:zinc ion binding"/>
    <property type="evidence" value="ECO:0007669"/>
    <property type="project" value="UniProtKB-KW"/>
</dbReference>
<organism evidence="3 4">
    <name type="scientific">Mytilus edulis</name>
    <name type="common">Blue mussel</name>
    <dbReference type="NCBI Taxonomy" id="6550"/>
    <lineage>
        <taxon>Eukaryota</taxon>
        <taxon>Metazoa</taxon>
        <taxon>Spiralia</taxon>
        <taxon>Lophotrochozoa</taxon>
        <taxon>Mollusca</taxon>
        <taxon>Bivalvia</taxon>
        <taxon>Autobranchia</taxon>
        <taxon>Pteriomorphia</taxon>
        <taxon>Mytilida</taxon>
        <taxon>Mytiloidea</taxon>
        <taxon>Mytilidae</taxon>
        <taxon>Mytilinae</taxon>
        <taxon>Mytilus</taxon>
    </lineage>
</organism>
<dbReference type="Gene3D" id="3.30.160.60">
    <property type="entry name" value="Classic Zinc Finger"/>
    <property type="match status" value="1"/>
</dbReference>
<evidence type="ECO:0000259" key="2">
    <source>
        <dbReference type="PROSITE" id="PS50119"/>
    </source>
</evidence>
<dbReference type="AlphaFoldDB" id="A0A8S3U930"/>
<gene>
    <name evidence="3" type="ORF">MEDL_54436</name>
</gene>
<evidence type="ECO:0000313" key="4">
    <source>
        <dbReference type="Proteomes" id="UP000683360"/>
    </source>
</evidence>
<evidence type="ECO:0000256" key="1">
    <source>
        <dbReference type="PROSITE-ProRule" id="PRU00024"/>
    </source>
</evidence>
<dbReference type="Pfam" id="PF00643">
    <property type="entry name" value="zf-B_box"/>
    <property type="match status" value="1"/>
</dbReference>
<keyword evidence="4" id="KW-1185">Reference proteome</keyword>
<keyword evidence="1" id="KW-0479">Metal-binding</keyword>
<dbReference type="InterPro" id="IPR000315">
    <property type="entry name" value="Znf_B-box"/>
</dbReference>
<keyword evidence="1" id="KW-0863">Zinc-finger</keyword>
<sequence length="164" mass="18290">MLQNILSRIFCEIKCENHTGQACCLFCQTCKTFICVKCVAKVHNGHELIEEEDYNEGKVEMKPKQQVNPDYLLPFAGTSEDFSKLLSTGTYESFENRVFLCGSCACGKSTLASVLIGTPIPRTWESTNGLVIHFGRNGINLETNEMVPLTGGNVVQHWITMKYG</sequence>
<dbReference type="OrthoDB" id="6197554at2759"/>
<dbReference type="EMBL" id="CAJPWZ010002640">
    <property type="protein sequence ID" value="CAG2242252.1"/>
    <property type="molecule type" value="Genomic_DNA"/>
</dbReference>
<keyword evidence="1" id="KW-0862">Zinc</keyword>
<protein>
    <recommendedName>
        <fullName evidence="2">B box-type domain-containing protein</fullName>
    </recommendedName>
</protein>